<proteinExistence type="predicted"/>
<comment type="caution">
    <text evidence="2">The sequence shown here is derived from an EMBL/GenBank/DDBJ whole genome shotgun (WGS) entry which is preliminary data.</text>
</comment>
<organism evidence="2 3">
    <name type="scientific">Actinacidiphila cocklensis</name>
    <dbReference type="NCBI Taxonomy" id="887465"/>
    <lineage>
        <taxon>Bacteria</taxon>
        <taxon>Bacillati</taxon>
        <taxon>Actinomycetota</taxon>
        <taxon>Actinomycetes</taxon>
        <taxon>Kitasatosporales</taxon>
        <taxon>Streptomycetaceae</taxon>
        <taxon>Actinacidiphila</taxon>
    </lineage>
</organism>
<sequence>MSTLSIVTFIAAFDRHGLWDITGGIAFAAVLTGWAGRLWGRTRKEWAARRPRPVGSAPSP</sequence>
<accession>A0A9W4DVR8</accession>
<evidence type="ECO:0000313" key="2">
    <source>
        <dbReference type="EMBL" id="CAG6396915.1"/>
    </source>
</evidence>
<name>A0A9W4DVR8_9ACTN</name>
<gene>
    <name evidence="2" type="ORF">SCOCK_490028</name>
</gene>
<dbReference type="Proteomes" id="UP001152519">
    <property type="component" value="Unassembled WGS sequence"/>
</dbReference>
<dbReference type="AlphaFoldDB" id="A0A9W4DVR8"/>
<feature type="transmembrane region" description="Helical" evidence="1">
    <location>
        <begin position="21"/>
        <end position="40"/>
    </location>
</feature>
<keyword evidence="1" id="KW-0472">Membrane</keyword>
<evidence type="ECO:0000256" key="1">
    <source>
        <dbReference type="SAM" id="Phobius"/>
    </source>
</evidence>
<evidence type="ECO:0000313" key="3">
    <source>
        <dbReference type="Proteomes" id="UP001152519"/>
    </source>
</evidence>
<protein>
    <submittedName>
        <fullName evidence="2">Uncharacterized protein</fullName>
    </submittedName>
</protein>
<keyword evidence="1" id="KW-1133">Transmembrane helix</keyword>
<dbReference type="EMBL" id="CAJSLV010000080">
    <property type="protein sequence ID" value="CAG6396915.1"/>
    <property type="molecule type" value="Genomic_DNA"/>
</dbReference>
<reference evidence="2" key="1">
    <citation type="submission" date="2021-05" db="EMBL/GenBank/DDBJ databases">
        <authorList>
            <person name="Arsene-Ploetze F."/>
        </authorList>
    </citation>
    <scope>NUCLEOTIDE SEQUENCE</scope>
    <source>
        <strain evidence="2">DSM 42138</strain>
    </source>
</reference>
<keyword evidence="3" id="KW-1185">Reference proteome</keyword>
<keyword evidence="1" id="KW-0812">Transmembrane</keyword>